<dbReference type="Pfam" id="PF07731">
    <property type="entry name" value="Cu-oxidase_2"/>
    <property type="match status" value="1"/>
</dbReference>
<proteinExistence type="inferred from homology"/>
<comment type="similarity">
    <text evidence="1">Belongs to the multicopper oxidase family.</text>
</comment>
<evidence type="ECO:0000313" key="3">
    <source>
        <dbReference type="EMBL" id="RRT68558.1"/>
    </source>
</evidence>
<comment type="caution">
    <text evidence="3">The sequence shown here is derived from an EMBL/GenBank/DDBJ whole genome shotgun (WGS) entry which is preliminary data.</text>
</comment>
<dbReference type="SUPFAM" id="SSF49503">
    <property type="entry name" value="Cupredoxins"/>
    <property type="match status" value="1"/>
</dbReference>
<dbReference type="EMBL" id="AMZH03004655">
    <property type="protein sequence ID" value="RRT68558.1"/>
    <property type="molecule type" value="Genomic_DNA"/>
</dbReference>
<evidence type="ECO:0000259" key="2">
    <source>
        <dbReference type="Pfam" id="PF07731"/>
    </source>
</evidence>
<dbReference type="InterPro" id="IPR008972">
    <property type="entry name" value="Cupredoxin"/>
</dbReference>
<dbReference type="GO" id="GO:0016491">
    <property type="term" value="F:oxidoreductase activity"/>
    <property type="evidence" value="ECO:0007669"/>
    <property type="project" value="InterPro"/>
</dbReference>
<name>A0A426ZX56_ENSVE</name>
<accession>A0A426ZX56</accession>
<dbReference type="GO" id="GO:0005507">
    <property type="term" value="F:copper ion binding"/>
    <property type="evidence" value="ECO:0007669"/>
    <property type="project" value="InterPro"/>
</dbReference>
<dbReference type="InterPro" id="IPR011706">
    <property type="entry name" value="Cu-oxidase_C"/>
</dbReference>
<dbReference type="Proteomes" id="UP000287651">
    <property type="component" value="Unassembled WGS sequence"/>
</dbReference>
<organism evidence="3 4">
    <name type="scientific">Ensete ventricosum</name>
    <name type="common">Abyssinian banana</name>
    <name type="synonym">Musa ensete</name>
    <dbReference type="NCBI Taxonomy" id="4639"/>
    <lineage>
        <taxon>Eukaryota</taxon>
        <taxon>Viridiplantae</taxon>
        <taxon>Streptophyta</taxon>
        <taxon>Embryophyta</taxon>
        <taxon>Tracheophyta</taxon>
        <taxon>Spermatophyta</taxon>
        <taxon>Magnoliopsida</taxon>
        <taxon>Liliopsida</taxon>
        <taxon>Zingiberales</taxon>
        <taxon>Musaceae</taxon>
        <taxon>Ensete</taxon>
    </lineage>
</organism>
<dbReference type="AlphaFoldDB" id="A0A426ZX56"/>
<feature type="domain" description="Plastocyanin-like" evidence="2">
    <location>
        <begin position="153"/>
        <end position="220"/>
    </location>
</feature>
<evidence type="ECO:0000313" key="4">
    <source>
        <dbReference type="Proteomes" id="UP000287651"/>
    </source>
</evidence>
<reference evidence="3 4" key="1">
    <citation type="journal article" date="2014" name="Agronomy (Basel)">
        <title>A Draft Genome Sequence for Ensete ventricosum, the Drought-Tolerant Tree Against Hunger.</title>
        <authorList>
            <person name="Harrison J."/>
            <person name="Moore K.A."/>
            <person name="Paszkiewicz K."/>
            <person name="Jones T."/>
            <person name="Grant M."/>
            <person name="Ambacheew D."/>
            <person name="Muzemil S."/>
            <person name="Studholme D.J."/>
        </authorList>
    </citation>
    <scope>NUCLEOTIDE SEQUENCE [LARGE SCALE GENOMIC DNA]</scope>
</reference>
<sequence length="220" mass="24277">MVFLTRDFLMFRQNVSVSGVECGVGDVVEREDSRPCDAAGGGGRLTHPAEHLLLLRSPFGPVLLVPRHGRSATHGLLHRGLVPVHEHRAVNHRRPPLQWNLTASGPRPNPQGSYHYGLVNTTRTIRLANSAPVINGKQRYAVNSVSFIPADTPLKVVDFYNIAGVFSLGSMPDNPTYGAGYLQTSVMAANFRDYVEIIFENSEDTLQSWHIDGYSFWVVG</sequence>
<protein>
    <recommendedName>
        <fullName evidence="2">Plastocyanin-like domain-containing protein</fullName>
    </recommendedName>
</protein>
<dbReference type="Gene3D" id="2.60.40.420">
    <property type="entry name" value="Cupredoxins - blue copper proteins"/>
    <property type="match status" value="1"/>
</dbReference>
<gene>
    <name evidence="3" type="ORF">B296_00007287</name>
</gene>
<evidence type="ECO:0000256" key="1">
    <source>
        <dbReference type="ARBA" id="ARBA00010609"/>
    </source>
</evidence>